<accession>A0A485M4K8</accession>
<evidence type="ECO:0008006" key="2">
    <source>
        <dbReference type="Google" id="ProtNLM"/>
    </source>
</evidence>
<dbReference type="AlphaFoldDB" id="A0A485M4K8"/>
<protein>
    <recommendedName>
        <fullName evidence="2">CopG family transcriptional regulator</fullName>
    </recommendedName>
</protein>
<proteinExistence type="predicted"/>
<dbReference type="EMBL" id="CAADRM010000142">
    <property type="protein sequence ID" value="VFU17932.1"/>
    <property type="molecule type" value="Genomic_DNA"/>
</dbReference>
<name>A0A485M4K8_9ZZZZ</name>
<organism evidence="1">
    <name type="scientific">anaerobic digester metagenome</name>
    <dbReference type="NCBI Taxonomy" id="1263854"/>
    <lineage>
        <taxon>unclassified sequences</taxon>
        <taxon>metagenomes</taxon>
        <taxon>ecological metagenomes</taxon>
    </lineage>
</organism>
<gene>
    <name evidence="1" type="ORF">SCFA_750004</name>
</gene>
<sequence length="88" mass="10062">MKKQEIVTFKVDRNLFEIIQGMPNRSEFIRSAVLAALGSICPLCNGTGILTPNQKQHWDDFSEAHSVETCEDCRERYLVCSCAEHHHK</sequence>
<evidence type="ECO:0000313" key="1">
    <source>
        <dbReference type="EMBL" id="VFU17932.1"/>
    </source>
</evidence>
<reference evidence="1" key="1">
    <citation type="submission" date="2019-03" db="EMBL/GenBank/DDBJ databases">
        <authorList>
            <person name="Hao L."/>
        </authorList>
    </citation>
    <scope>NUCLEOTIDE SEQUENCE</scope>
</reference>